<reference evidence="1 2" key="1">
    <citation type="submission" date="2020-01" db="EMBL/GenBank/DDBJ databases">
        <title>Genome sequencing of strain KACC 21507.</title>
        <authorList>
            <person name="Heo J."/>
            <person name="Kim S.-J."/>
            <person name="Kim J.-S."/>
            <person name="Hong S.-B."/>
            <person name="Kwon S.-W."/>
        </authorList>
    </citation>
    <scope>NUCLEOTIDE SEQUENCE [LARGE SCALE GENOMIC DNA]</scope>
    <source>
        <strain evidence="1 2">KACC 21507</strain>
    </source>
</reference>
<keyword evidence="2" id="KW-1185">Reference proteome</keyword>
<name>A0A6P1NDH3_9PROT</name>
<evidence type="ECO:0000313" key="1">
    <source>
        <dbReference type="EMBL" id="QHI96356.1"/>
    </source>
</evidence>
<gene>
    <name evidence="1" type="ORF">GT348_02630</name>
</gene>
<proteinExistence type="predicted"/>
<dbReference type="InterPro" id="IPR036691">
    <property type="entry name" value="Endo/exonu/phosph_ase_sf"/>
</dbReference>
<keyword evidence="1" id="KW-0378">Hydrolase</keyword>
<dbReference type="GO" id="GO:0004527">
    <property type="term" value="F:exonuclease activity"/>
    <property type="evidence" value="ECO:0007669"/>
    <property type="project" value="UniProtKB-KW"/>
</dbReference>
<dbReference type="GO" id="GO:0004519">
    <property type="term" value="F:endonuclease activity"/>
    <property type="evidence" value="ECO:0007669"/>
    <property type="project" value="UniProtKB-KW"/>
</dbReference>
<accession>A0A6P1NDH3</accession>
<protein>
    <submittedName>
        <fullName evidence="1">Endonuclease/exonuclease/phosphatase family protein</fullName>
    </submittedName>
</protein>
<keyword evidence="1" id="KW-0269">Exonuclease</keyword>
<dbReference type="EMBL" id="CP047652">
    <property type="protein sequence ID" value="QHI96356.1"/>
    <property type="molecule type" value="Genomic_DNA"/>
</dbReference>
<organism evidence="1 2">
    <name type="scientific">Aristophania vespae</name>
    <dbReference type="NCBI Taxonomy" id="2697033"/>
    <lineage>
        <taxon>Bacteria</taxon>
        <taxon>Pseudomonadati</taxon>
        <taxon>Pseudomonadota</taxon>
        <taxon>Alphaproteobacteria</taxon>
        <taxon>Acetobacterales</taxon>
        <taxon>Acetobacteraceae</taxon>
        <taxon>Aristophania</taxon>
    </lineage>
</organism>
<evidence type="ECO:0000313" key="2">
    <source>
        <dbReference type="Proteomes" id="UP000463975"/>
    </source>
</evidence>
<dbReference type="AlphaFoldDB" id="A0A6P1NDH3"/>
<keyword evidence="1" id="KW-0540">Nuclease</keyword>
<dbReference type="SUPFAM" id="SSF56219">
    <property type="entry name" value="DNase I-like"/>
    <property type="match status" value="1"/>
</dbReference>
<dbReference type="KEGG" id="bomb:GT348_02630"/>
<dbReference type="Gene3D" id="3.60.10.10">
    <property type="entry name" value="Endonuclease/exonuclease/phosphatase"/>
    <property type="match status" value="1"/>
</dbReference>
<sequence>MLGWAYPSFAHPLKLTTWNLEWLTLRHRGDLNVPDDIPFRSEQDFSRLKFYATHLDSDVIAVEEVETKEALEKIFDPAQYNIVLSSEPIVQRVGLVIKKPISFTVNPEVTALNVAPPGAKHALRTGLDITLHWDNQSLRLLIVHLKTGCWARRLTEKKHSCPILAQQFSILENWILEREDEAVPYAILGDFNRRFTLQDPAFISLREDAPLTLVTAGLASPCQGGSRFIDHIILGGKAQKWLVPDSLRVMTYQLDRDTKRLSDHCPVSIKLDPL</sequence>
<dbReference type="Proteomes" id="UP000463975">
    <property type="component" value="Chromosome"/>
</dbReference>
<keyword evidence="1" id="KW-0255">Endonuclease</keyword>